<reference evidence="2 3" key="1">
    <citation type="submission" date="2019-05" db="EMBL/GenBank/DDBJ databases">
        <title>Another draft genome of Portunus trituberculatus and its Hox gene families provides insights of decapod evolution.</title>
        <authorList>
            <person name="Jeong J.-H."/>
            <person name="Song I."/>
            <person name="Kim S."/>
            <person name="Choi T."/>
            <person name="Kim D."/>
            <person name="Ryu S."/>
            <person name="Kim W."/>
        </authorList>
    </citation>
    <scope>NUCLEOTIDE SEQUENCE [LARGE SCALE GENOMIC DNA]</scope>
    <source>
        <tissue evidence="2">Muscle</tissue>
    </source>
</reference>
<evidence type="ECO:0000256" key="1">
    <source>
        <dbReference type="SAM" id="MobiDB-lite"/>
    </source>
</evidence>
<sequence length="88" mass="9843">MCSDEGRNIERDGEWGGKEGKNVYGVGEKEDRIMEGWIGGQIEKVRGTEGRGEGGKEGRKDEGVEGGEGREAWDDRQLRINGWKLKTF</sequence>
<dbReference type="Proteomes" id="UP000324222">
    <property type="component" value="Unassembled WGS sequence"/>
</dbReference>
<dbReference type="AlphaFoldDB" id="A0A5B7HZW1"/>
<name>A0A5B7HZW1_PORTR</name>
<comment type="caution">
    <text evidence="2">The sequence shown here is derived from an EMBL/GenBank/DDBJ whole genome shotgun (WGS) entry which is preliminary data.</text>
</comment>
<feature type="region of interest" description="Disordered" evidence="1">
    <location>
        <begin position="40"/>
        <end position="73"/>
    </location>
</feature>
<gene>
    <name evidence="2" type="ORF">E2C01_069792</name>
</gene>
<feature type="region of interest" description="Disordered" evidence="1">
    <location>
        <begin position="1"/>
        <end position="26"/>
    </location>
</feature>
<keyword evidence="3" id="KW-1185">Reference proteome</keyword>
<dbReference type="EMBL" id="VSRR010041057">
    <property type="protein sequence ID" value="MPC75405.1"/>
    <property type="molecule type" value="Genomic_DNA"/>
</dbReference>
<feature type="compositionally biased region" description="Basic and acidic residues" evidence="1">
    <location>
        <begin position="43"/>
        <end position="73"/>
    </location>
</feature>
<protein>
    <submittedName>
        <fullName evidence="2">Uncharacterized protein</fullName>
    </submittedName>
</protein>
<accession>A0A5B7HZW1</accession>
<evidence type="ECO:0000313" key="3">
    <source>
        <dbReference type="Proteomes" id="UP000324222"/>
    </source>
</evidence>
<evidence type="ECO:0000313" key="2">
    <source>
        <dbReference type="EMBL" id="MPC75405.1"/>
    </source>
</evidence>
<organism evidence="2 3">
    <name type="scientific">Portunus trituberculatus</name>
    <name type="common">Swimming crab</name>
    <name type="synonym">Neptunus trituberculatus</name>
    <dbReference type="NCBI Taxonomy" id="210409"/>
    <lineage>
        <taxon>Eukaryota</taxon>
        <taxon>Metazoa</taxon>
        <taxon>Ecdysozoa</taxon>
        <taxon>Arthropoda</taxon>
        <taxon>Crustacea</taxon>
        <taxon>Multicrustacea</taxon>
        <taxon>Malacostraca</taxon>
        <taxon>Eumalacostraca</taxon>
        <taxon>Eucarida</taxon>
        <taxon>Decapoda</taxon>
        <taxon>Pleocyemata</taxon>
        <taxon>Brachyura</taxon>
        <taxon>Eubrachyura</taxon>
        <taxon>Portunoidea</taxon>
        <taxon>Portunidae</taxon>
        <taxon>Portuninae</taxon>
        <taxon>Portunus</taxon>
    </lineage>
</organism>
<proteinExistence type="predicted"/>